<feature type="transmembrane region" description="Helical" evidence="5">
    <location>
        <begin position="203"/>
        <end position="233"/>
    </location>
</feature>
<dbReference type="Pfam" id="PF04172">
    <property type="entry name" value="LrgB"/>
    <property type="match status" value="1"/>
</dbReference>
<dbReference type="GO" id="GO:0016020">
    <property type="term" value="C:membrane"/>
    <property type="evidence" value="ECO:0007669"/>
    <property type="project" value="UniProtKB-SubCell"/>
</dbReference>
<keyword evidence="4 5" id="KW-0472">Membrane</keyword>
<evidence type="ECO:0000256" key="5">
    <source>
        <dbReference type="SAM" id="Phobius"/>
    </source>
</evidence>
<evidence type="ECO:0000256" key="1">
    <source>
        <dbReference type="ARBA" id="ARBA00004141"/>
    </source>
</evidence>
<evidence type="ECO:0000256" key="2">
    <source>
        <dbReference type="ARBA" id="ARBA00022692"/>
    </source>
</evidence>
<feature type="transmembrane region" description="Helical" evidence="5">
    <location>
        <begin position="64"/>
        <end position="81"/>
    </location>
</feature>
<keyword evidence="3 5" id="KW-1133">Transmembrane helix</keyword>
<name>A0A1I7GVP5_9FLAO</name>
<feature type="transmembrane region" description="Helical" evidence="5">
    <location>
        <begin position="93"/>
        <end position="116"/>
    </location>
</feature>
<dbReference type="PANTHER" id="PTHR30249">
    <property type="entry name" value="PUTATIVE SEROTONIN TRANSPORTER"/>
    <property type="match status" value="1"/>
</dbReference>
<feature type="transmembrane region" description="Helical" evidence="5">
    <location>
        <begin position="146"/>
        <end position="169"/>
    </location>
</feature>
<evidence type="ECO:0000313" key="6">
    <source>
        <dbReference type="EMBL" id="SFU52527.1"/>
    </source>
</evidence>
<dbReference type="PANTHER" id="PTHR30249:SF0">
    <property type="entry name" value="PLASTIDAL GLYCOLATE_GLYCERATE TRANSLOCATOR 1, CHLOROPLASTIC"/>
    <property type="match status" value="1"/>
</dbReference>
<keyword evidence="7" id="KW-1185">Reference proteome</keyword>
<organism evidence="6 7">
    <name type="scientific">Pustulibacterium marinum</name>
    <dbReference type="NCBI Taxonomy" id="1224947"/>
    <lineage>
        <taxon>Bacteria</taxon>
        <taxon>Pseudomonadati</taxon>
        <taxon>Bacteroidota</taxon>
        <taxon>Flavobacteriia</taxon>
        <taxon>Flavobacteriales</taxon>
        <taxon>Flavobacteriaceae</taxon>
        <taxon>Pustulibacterium</taxon>
    </lineage>
</organism>
<evidence type="ECO:0000256" key="3">
    <source>
        <dbReference type="ARBA" id="ARBA00022989"/>
    </source>
</evidence>
<feature type="transmembrane region" description="Helical" evidence="5">
    <location>
        <begin position="32"/>
        <end position="52"/>
    </location>
</feature>
<evidence type="ECO:0000256" key="4">
    <source>
        <dbReference type="ARBA" id="ARBA00023136"/>
    </source>
</evidence>
<dbReference type="STRING" id="1224947.SAMN05216480_10624"/>
<dbReference type="RefSeq" id="WP_218157928.1">
    <property type="nucleotide sequence ID" value="NZ_FPBK01000006.1"/>
</dbReference>
<gene>
    <name evidence="6" type="ORF">SAMN05216480_10624</name>
</gene>
<protein>
    <submittedName>
        <fullName evidence="6">TIGR00659 family protein</fullName>
    </submittedName>
</protein>
<dbReference type="AlphaFoldDB" id="A0A1I7GVP5"/>
<dbReference type="Proteomes" id="UP000199138">
    <property type="component" value="Unassembled WGS sequence"/>
</dbReference>
<sequence length="235" mass="25500">MIAALDNPMFFIALTVGAYWLGTIIQKKTQLVFLNPILLAMLFIIGFLMLTGIDYEVYHVNSEFINMLLQPAIVCLAVPLYRQFKRIKQQAWLIVMSSFLGCVTGIISVVLIAWSMGAPKEVVFSMAPKSVTTPIAMDVSRVIGGIPSLTAGVVIFVGIFGAMFGYLIMKLFKVNNPISQGFSIGMASHALGTSKSMEISPSFGAFSTVGLIVNGILTAILAPVIIQVLSYFIDF</sequence>
<proteinExistence type="predicted"/>
<comment type="subcellular location">
    <subcellularLocation>
        <location evidence="1">Membrane</location>
        <topology evidence="1">Multi-pass membrane protein</topology>
    </subcellularLocation>
</comment>
<dbReference type="EMBL" id="FPBK01000006">
    <property type="protein sequence ID" value="SFU52527.1"/>
    <property type="molecule type" value="Genomic_DNA"/>
</dbReference>
<dbReference type="InterPro" id="IPR007300">
    <property type="entry name" value="CidB/LrgB"/>
</dbReference>
<evidence type="ECO:0000313" key="7">
    <source>
        <dbReference type="Proteomes" id="UP000199138"/>
    </source>
</evidence>
<accession>A0A1I7GVP5</accession>
<keyword evidence="2 5" id="KW-0812">Transmembrane</keyword>
<reference evidence="7" key="1">
    <citation type="submission" date="2016-10" db="EMBL/GenBank/DDBJ databases">
        <authorList>
            <person name="Varghese N."/>
            <person name="Submissions S."/>
        </authorList>
    </citation>
    <scope>NUCLEOTIDE SEQUENCE [LARGE SCALE GENOMIC DNA]</scope>
    <source>
        <strain evidence="7">CGMCC 1.12333</strain>
    </source>
</reference>
<feature type="transmembrane region" description="Helical" evidence="5">
    <location>
        <begin position="6"/>
        <end position="25"/>
    </location>
</feature>